<keyword evidence="4" id="KW-0997">Cell inner membrane</keyword>
<feature type="transmembrane region" description="Helical" evidence="8">
    <location>
        <begin position="332"/>
        <end position="361"/>
    </location>
</feature>
<keyword evidence="6 8" id="KW-1133">Transmembrane helix</keyword>
<feature type="transmembrane region" description="Helical" evidence="8">
    <location>
        <begin position="246"/>
        <end position="268"/>
    </location>
</feature>
<dbReference type="PANTHER" id="PTHR43357">
    <property type="entry name" value="INNER MEMBRANE ABC TRANSPORTER PERMEASE PROTEIN YDCV"/>
    <property type="match status" value="1"/>
</dbReference>
<evidence type="ECO:0000256" key="1">
    <source>
        <dbReference type="ARBA" id="ARBA00004429"/>
    </source>
</evidence>
<feature type="domain" description="ABC transmembrane type-1" evidence="9">
    <location>
        <begin position="72"/>
        <end position="265"/>
    </location>
</feature>
<feature type="transmembrane region" description="Helical" evidence="8">
    <location>
        <begin position="417"/>
        <end position="438"/>
    </location>
</feature>
<proteinExistence type="inferred from homology"/>
<comment type="caution">
    <text evidence="10">The sequence shown here is derived from an EMBL/GenBank/DDBJ whole genome shotgun (WGS) entry which is preliminary data.</text>
</comment>
<comment type="subcellular location">
    <subcellularLocation>
        <location evidence="1">Cell inner membrane</location>
        <topology evidence="1">Multi-pass membrane protein</topology>
    </subcellularLocation>
    <subcellularLocation>
        <location evidence="8">Cell membrane</location>
        <topology evidence="8">Multi-pass membrane protein</topology>
    </subcellularLocation>
</comment>
<dbReference type="AlphaFoldDB" id="A0AA41Y0R2"/>
<evidence type="ECO:0000256" key="5">
    <source>
        <dbReference type="ARBA" id="ARBA00022692"/>
    </source>
</evidence>
<dbReference type="PANTHER" id="PTHR43357:SF3">
    <property type="entry name" value="FE(3+)-TRANSPORT SYSTEM PERMEASE PROTEIN FBPB 2"/>
    <property type="match status" value="1"/>
</dbReference>
<dbReference type="InterPro" id="IPR035906">
    <property type="entry name" value="MetI-like_sf"/>
</dbReference>
<keyword evidence="2 8" id="KW-0813">Transport</keyword>
<protein>
    <submittedName>
        <fullName evidence="10">Iron ABC transporter permease</fullName>
    </submittedName>
</protein>
<dbReference type="GO" id="GO:0055085">
    <property type="term" value="P:transmembrane transport"/>
    <property type="evidence" value="ECO:0007669"/>
    <property type="project" value="InterPro"/>
</dbReference>
<evidence type="ECO:0000313" key="11">
    <source>
        <dbReference type="EMBL" id="MCV9883617.1"/>
    </source>
</evidence>
<dbReference type="EMBL" id="JAMPJT010000014">
    <property type="protein sequence ID" value="MCV9880277.1"/>
    <property type="molecule type" value="Genomic_DNA"/>
</dbReference>
<dbReference type="Proteomes" id="UP001165568">
    <property type="component" value="Unassembled WGS sequence"/>
</dbReference>
<dbReference type="EMBL" id="JAMPJU010000014">
    <property type="protein sequence ID" value="MCV9883617.1"/>
    <property type="molecule type" value="Genomic_DNA"/>
</dbReference>
<accession>A0AA41Y0R2</accession>
<evidence type="ECO:0000259" key="9">
    <source>
        <dbReference type="PROSITE" id="PS50928"/>
    </source>
</evidence>
<evidence type="ECO:0000256" key="8">
    <source>
        <dbReference type="RuleBase" id="RU363032"/>
    </source>
</evidence>
<dbReference type="PROSITE" id="PS50928">
    <property type="entry name" value="ABC_TM1"/>
    <property type="match status" value="2"/>
</dbReference>
<feature type="transmembrane region" description="Helical" evidence="8">
    <location>
        <begin position="107"/>
        <end position="128"/>
    </location>
</feature>
<keyword evidence="3" id="KW-1003">Cell membrane</keyword>
<dbReference type="CDD" id="cd06261">
    <property type="entry name" value="TM_PBP2"/>
    <property type="match status" value="1"/>
</dbReference>
<keyword evidence="12" id="KW-1185">Reference proteome</keyword>
<evidence type="ECO:0000313" key="12">
    <source>
        <dbReference type="Proteomes" id="UP001165568"/>
    </source>
</evidence>
<gene>
    <name evidence="10" type="ORF">NC803_15660</name>
    <name evidence="11" type="ORF">NC856_15215</name>
</gene>
<evidence type="ECO:0000256" key="3">
    <source>
        <dbReference type="ARBA" id="ARBA00022475"/>
    </source>
</evidence>
<feature type="transmembrane region" description="Helical" evidence="8">
    <location>
        <begin position="474"/>
        <end position="491"/>
    </location>
</feature>
<keyword evidence="7 8" id="KW-0472">Membrane</keyword>
<feature type="transmembrane region" description="Helical" evidence="8">
    <location>
        <begin position="140"/>
        <end position="166"/>
    </location>
</feature>
<reference evidence="10" key="1">
    <citation type="submission" date="2022-04" db="EMBL/GenBank/DDBJ databases">
        <title>Brenneria sp. isolated from walnut trees in Serbia.</title>
        <authorList>
            <person name="Gasic K."/>
            <person name="Zlatkovic N."/>
            <person name="Kuzmanovic N."/>
        </authorList>
    </citation>
    <scope>NUCLEOTIDE SEQUENCE</scope>
    <source>
        <strain evidence="11">KBI 423</strain>
        <strain evidence="10">KBI 447</strain>
    </source>
</reference>
<feature type="transmembrane region" description="Helical" evidence="8">
    <location>
        <begin position="71"/>
        <end position="95"/>
    </location>
</feature>
<evidence type="ECO:0000313" key="10">
    <source>
        <dbReference type="EMBL" id="MCV9880277.1"/>
    </source>
</evidence>
<keyword evidence="5 8" id="KW-0812">Transmembrane</keyword>
<dbReference type="SUPFAM" id="SSF161098">
    <property type="entry name" value="MetI-like"/>
    <property type="match status" value="2"/>
</dbReference>
<evidence type="ECO:0000256" key="2">
    <source>
        <dbReference type="ARBA" id="ARBA00022448"/>
    </source>
</evidence>
<dbReference type="InterPro" id="IPR000515">
    <property type="entry name" value="MetI-like"/>
</dbReference>
<evidence type="ECO:0000256" key="4">
    <source>
        <dbReference type="ARBA" id="ARBA00022519"/>
    </source>
</evidence>
<dbReference type="Gene3D" id="1.10.3720.10">
    <property type="entry name" value="MetI-like"/>
    <property type="match status" value="2"/>
</dbReference>
<evidence type="ECO:0000313" key="13">
    <source>
        <dbReference type="Proteomes" id="UP001165569"/>
    </source>
</evidence>
<dbReference type="GO" id="GO:0005886">
    <property type="term" value="C:plasma membrane"/>
    <property type="evidence" value="ECO:0007669"/>
    <property type="project" value="UniProtKB-SubCell"/>
</dbReference>
<organism evidence="10 13">
    <name type="scientific">Brenneria izbisi</name>
    <dbReference type="NCBI Taxonomy" id="2939450"/>
    <lineage>
        <taxon>Bacteria</taxon>
        <taxon>Pseudomonadati</taxon>
        <taxon>Pseudomonadota</taxon>
        <taxon>Gammaproteobacteria</taxon>
        <taxon>Enterobacterales</taxon>
        <taxon>Pectobacteriaceae</taxon>
        <taxon>Brenneria</taxon>
    </lineage>
</organism>
<feature type="domain" description="ABC transmembrane type-1" evidence="9">
    <location>
        <begin position="336"/>
        <end position="544"/>
    </location>
</feature>
<dbReference type="Pfam" id="PF00528">
    <property type="entry name" value="BPD_transp_1"/>
    <property type="match status" value="1"/>
</dbReference>
<evidence type="ECO:0000256" key="6">
    <source>
        <dbReference type="ARBA" id="ARBA00022989"/>
    </source>
</evidence>
<evidence type="ECO:0000256" key="7">
    <source>
        <dbReference type="ARBA" id="ARBA00023136"/>
    </source>
</evidence>
<feature type="transmembrane region" description="Helical" evidence="8">
    <location>
        <begin position="299"/>
        <end position="320"/>
    </location>
</feature>
<dbReference type="Proteomes" id="UP001165569">
    <property type="component" value="Unassembled WGS sequence"/>
</dbReference>
<feature type="transmembrane region" description="Helical" evidence="8">
    <location>
        <begin position="373"/>
        <end position="397"/>
    </location>
</feature>
<comment type="similarity">
    <text evidence="8">Belongs to the binding-protein-dependent transport system permease family.</text>
</comment>
<name>A0AA41Y0R2_9GAMM</name>
<dbReference type="RefSeq" id="WP_264091299.1">
    <property type="nucleotide sequence ID" value="NZ_JAMPJT010000014.1"/>
</dbReference>
<sequence length="550" mass="60239">MISGFWRVSSWLLAGLLLFPLATVFVQAFFMTGVLSDTQWAVASDVENFSRKLFAEDRGFAQLWRSGLPVYLLNSAALVTGTVLLSLLIGLPAAWLMAMYRFPGQRILGWALCLPLAMPAFLLAYLYADIAAPLQTLTGAPSAVAVLCGACVILALVLYPYIYLLVRHALATQPASLIHSARMLKLSHAQVIRRVCLPIARPAMVTGAILVAVDAFGDYGAASYLALPTLTTAVLDIWQQQGDLGAAARIAVIILPFIFLLMYLAHVWRRKNQIYQARLQAEPLVPPNLRGWRSGLAQFYCWSLVCLAFLFPLLRLTWGAMAQAMPGWDQAFLLAIGNSVLISTVATALIMLMAISFVFYTRTVGPSANQLPVRLIGLSLAIPGAVLALGWFIPLVWIGHGLGQLAQRMSLYVPEVWVSGSLFILMLVYSAKFARLMLDGLEYRMAKIPLSLDRACLVLKCSARERWSRVHLPLLRRALLVGALLVFTESMKELNVSLLLRPLHLETLATYVFRLTSGEPATSLALPALALVLVGMVPVVGLIRVLNIKG</sequence>
<feature type="transmembrane region" description="Helical" evidence="8">
    <location>
        <begin position="524"/>
        <end position="546"/>
    </location>
</feature>